<evidence type="ECO:0000313" key="2">
    <source>
        <dbReference type="EMBL" id="TWV62715.1"/>
    </source>
</evidence>
<name>A0A5C6KJI8_PARDI</name>
<organism evidence="2 3">
    <name type="scientific">Parabacteroides distasonis</name>
    <dbReference type="NCBI Taxonomy" id="823"/>
    <lineage>
        <taxon>Bacteria</taxon>
        <taxon>Pseudomonadati</taxon>
        <taxon>Bacteroidota</taxon>
        <taxon>Bacteroidia</taxon>
        <taxon>Bacteroidales</taxon>
        <taxon>Tannerellaceae</taxon>
        <taxon>Parabacteroides</taxon>
    </lineage>
</organism>
<gene>
    <name evidence="2" type="ORF">FSA05_06655</name>
</gene>
<reference evidence="2 3" key="1">
    <citation type="submission" date="2019-07" db="EMBL/GenBank/DDBJ databases">
        <title>Genome sequencing of Parabacteroides distasonis iSURF_7.</title>
        <authorList>
            <person name="Degefu H.N."/>
            <person name="Ruoff K.L."/>
            <person name="Price C.E."/>
            <person name="Valls R.A."/>
            <person name="O'Toole G.A."/>
        </authorList>
    </citation>
    <scope>NUCLEOTIDE SEQUENCE [LARGE SCALE GENOMIC DNA]</scope>
    <source>
        <strain evidence="2 3">CFPLTA003_1B</strain>
    </source>
</reference>
<evidence type="ECO:0000313" key="3">
    <source>
        <dbReference type="Proteomes" id="UP000315827"/>
    </source>
</evidence>
<evidence type="ECO:0000256" key="1">
    <source>
        <dbReference type="SAM" id="MobiDB-lite"/>
    </source>
</evidence>
<feature type="region of interest" description="Disordered" evidence="1">
    <location>
        <begin position="1"/>
        <end position="21"/>
    </location>
</feature>
<feature type="compositionally biased region" description="Polar residues" evidence="1">
    <location>
        <begin position="9"/>
        <end position="21"/>
    </location>
</feature>
<dbReference type="AlphaFoldDB" id="A0A5C6KJI8"/>
<protein>
    <submittedName>
        <fullName evidence="2">Uncharacterized protein</fullName>
    </submittedName>
</protein>
<dbReference type="Proteomes" id="UP000315827">
    <property type="component" value="Unassembled WGS sequence"/>
</dbReference>
<sequence length="255" mass="29366">MGQSGKKLTLNSNQPKYGTKQLVSSEQAKEVRRRKITFSFSYFKQIPNFELGGCSQGWHVGLIERLGVLGNMTPQEVLEENKGSIALRCHPIDWSAKNIPVQRKELDWLPDEILDNEEEFPMMQFSISKSTGRIVGYFDRDPYIFHVVLLDPNHNIQPAKKTNYQIQPTTKGISQYDELLNKMERIKKIVANCPDKNCKLHAHITTIEELHENIVYIGLDGDFYSTYQGILQDHSLQEILEQGIWELMKDDGKII</sequence>
<accession>A0A5C6KJI8</accession>
<comment type="caution">
    <text evidence="2">The sequence shown here is derived from an EMBL/GenBank/DDBJ whole genome shotgun (WGS) entry which is preliminary data.</text>
</comment>
<dbReference type="RefSeq" id="WP_121962454.1">
    <property type="nucleotide sequence ID" value="NZ_JBCHFK010000004.1"/>
</dbReference>
<dbReference type="EMBL" id="VOHW01000003">
    <property type="protein sequence ID" value="TWV62715.1"/>
    <property type="molecule type" value="Genomic_DNA"/>
</dbReference>
<proteinExistence type="predicted"/>